<dbReference type="SMART" id="SM00974">
    <property type="entry name" value="T5orf172"/>
    <property type="match status" value="1"/>
</dbReference>
<feature type="region of interest" description="Disordered" evidence="2">
    <location>
        <begin position="1"/>
        <end position="31"/>
    </location>
</feature>
<comment type="caution">
    <text evidence="4">The sequence shown here is derived from an EMBL/GenBank/DDBJ whole genome shotgun (WGS) entry which is preliminary data.</text>
</comment>
<feature type="domain" description="Bacteriophage T5 Orf172 DNA-binding" evidence="3">
    <location>
        <begin position="375"/>
        <end position="458"/>
    </location>
</feature>
<evidence type="ECO:0000256" key="2">
    <source>
        <dbReference type="SAM" id="MobiDB-lite"/>
    </source>
</evidence>
<feature type="compositionally biased region" description="Pro residues" evidence="2">
    <location>
        <begin position="10"/>
        <end position="19"/>
    </location>
</feature>
<name>A0ABP6MNC5_9ACTN</name>
<proteinExistence type="predicted"/>
<evidence type="ECO:0000313" key="4">
    <source>
        <dbReference type="EMBL" id="GAA3120373.1"/>
    </source>
</evidence>
<dbReference type="Pfam" id="PF13455">
    <property type="entry name" value="MUG113"/>
    <property type="match status" value="1"/>
</dbReference>
<dbReference type="Pfam" id="PF13250">
    <property type="entry name" value="SNIPE"/>
    <property type="match status" value="1"/>
</dbReference>
<dbReference type="InterPro" id="IPR018306">
    <property type="entry name" value="Phage_T5_Orf172_DNA-bd"/>
</dbReference>
<dbReference type="InterPro" id="IPR025280">
    <property type="entry name" value="SNIPE"/>
</dbReference>
<dbReference type="RefSeq" id="WP_344856187.1">
    <property type="nucleotide sequence ID" value="NZ_BAAAUT010000005.1"/>
</dbReference>
<sequence>MTEYRFNSPPGWPVPPAGWRPPHGWQPDPSWPPAPPGWQFWVPVHAPVSPPVPQAPPQPVPAPAAPVPASAPVLPERGGGGLFGGKKRLEAENAELRAWIERLGGMDAMRVSAMTEALHTEYRGLQSAIADAADRLQEIERRIVRTEETALLQEAGVYEYRHPLSDAVAYKEQLAEIKTRIKAMAREGQAVVGSTSWQVNGSDAEGRRMVRDFSKLMLRAYNAEADNCVRTMRPYKLQSAVDRLEKAVEMIVKLGKTMSIHVSGDYHRLRVRELELTADYLAKQEEEKELVRARREQQREEEAARREFEREKARLRKEEAHYRAALSKLLAKGDESGAQELKAKLEEIGAAVSDVEARAANIRAGYVYVISNVGAFGEDIVKIGMTRRLEPEDRVRELGDASVPFRFDTHALIFSDDAVGLEGRLHAELSDRRVNKVNLRREFFRATPAEVRALLEKIAGQHLLEYRDVPEALEWRQSVHAETSAH</sequence>
<reference evidence="5" key="1">
    <citation type="journal article" date="2019" name="Int. J. Syst. Evol. Microbiol.">
        <title>The Global Catalogue of Microorganisms (GCM) 10K type strain sequencing project: providing services to taxonomists for standard genome sequencing and annotation.</title>
        <authorList>
            <consortium name="The Broad Institute Genomics Platform"/>
            <consortium name="The Broad Institute Genome Sequencing Center for Infectious Disease"/>
            <person name="Wu L."/>
            <person name="Ma J."/>
        </authorList>
    </citation>
    <scope>NUCLEOTIDE SEQUENCE [LARGE SCALE GENOMIC DNA]</scope>
    <source>
        <strain evidence="5">JCM 9373</strain>
    </source>
</reference>
<evidence type="ECO:0000313" key="5">
    <source>
        <dbReference type="Proteomes" id="UP001500320"/>
    </source>
</evidence>
<feature type="coiled-coil region" evidence="1">
    <location>
        <begin position="122"/>
        <end position="187"/>
    </location>
</feature>
<evidence type="ECO:0000259" key="3">
    <source>
        <dbReference type="SMART" id="SM00974"/>
    </source>
</evidence>
<accession>A0ABP6MNC5</accession>
<dbReference type="Proteomes" id="UP001500320">
    <property type="component" value="Unassembled WGS sequence"/>
</dbReference>
<keyword evidence="1" id="KW-0175">Coiled coil</keyword>
<protein>
    <recommendedName>
        <fullName evidence="3">Bacteriophage T5 Orf172 DNA-binding domain-containing protein</fullName>
    </recommendedName>
</protein>
<feature type="coiled-coil region" evidence="1">
    <location>
        <begin position="281"/>
        <end position="358"/>
    </location>
</feature>
<gene>
    <name evidence="4" type="ORF">GCM10010466_09130</name>
</gene>
<dbReference type="EMBL" id="BAAAUT010000005">
    <property type="protein sequence ID" value="GAA3120373.1"/>
    <property type="molecule type" value="Genomic_DNA"/>
</dbReference>
<keyword evidence="5" id="KW-1185">Reference proteome</keyword>
<evidence type="ECO:0000256" key="1">
    <source>
        <dbReference type="SAM" id="Coils"/>
    </source>
</evidence>
<organism evidence="4 5">
    <name type="scientific">Planomonospora alba</name>
    <dbReference type="NCBI Taxonomy" id="161354"/>
    <lineage>
        <taxon>Bacteria</taxon>
        <taxon>Bacillati</taxon>
        <taxon>Actinomycetota</taxon>
        <taxon>Actinomycetes</taxon>
        <taxon>Streptosporangiales</taxon>
        <taxon>Streptosporangiaceae</taxon>
        <taxon>Planomonospora</taxon>
    </lineage>
</organism>